<accession>A0A6J4T1I2</accession>
<dbReference type="PANTHER" id="PTHR35400:SF3">
    <property type="entry name" value="SLL1072 PROTEIN"/>
    <property type="match status" value="1"/>
</dbReference>
<dbReference type="Pfam" id="PF05685">
    <property type="entry name" value="Uma2"/>
    <property type="match status" value="1"/>
</dbReference>
<feature type="domain" description="Putative restriction endonuclease" evidence="1">
    <location>
        <begin position="32"/>
        <end position="141"/>
    </location>
</feature>
<evidence type="ECO:0000259" key="1">
    <source>
        <dbReference type="Pfam" id="PF05685"/>
    </source>
</evidence>
<sequence>MNAPVSLEQPQVVKLTARDFLLLDDAGAFAAYGKTELIDGVIRAVNAQHRPYGYAKNELAYRLRRALEELGSDLFVWTEASVEAAIDSVPEPDIMLAPPDKRPGVVPATAAALVVEVSASTQRLDLGPKARIYARAGIPEY</sequence>
<proteinExistence type="predicted"/>
<dbReference type="PANTHER" id="PTHR35400">
    <property type="entry name" value="SLR1083 PROTEIN"/>
    <property type="match status" value="1"/>
</dbReference>
<dbReference type="AlphaFoldDB" id="A0A6J4T1I2"/>
<dbReference type="CDD" id="cd06260">
    <property type="entry name" value="DUF820-like"/>
    <property type="match status" value="1"/>
</dbReference>
<dbReference type="InterPro" id="IPR008538">
    <property type="entry name" value="Uma2"/>
</dbReference>
<dbReference type="EMBL" id="CADCVW010000079">
    <property type="protein sequence ID" value="CAA9510613.1"/>
    <property type="molecule type" value="Genomic_DNA"/>
</dbReference>
<name>A0A6J4T1I2_9SPHN</name>
<reference evidence="2" key="1">
    <citation type="submission" date="2020-02" db="EMBL/GenBank/DDBJ databases">
        <authorList>
            <person name="Meier V. D."/>
        </authorList>
    </citation>
    <scope>NUCLEOTIDE SEQUENCE</scope>
    <source>
        <strain evidence="2">AVDCRST_MAG39</strain>
    </source>
</reference>
<dbReference type="Gene3D" id="3.90.1570.10">
    <property type="entry name" value="tt1808, chain A"/>
    <property type="match status" value="1"/>
</dbReference>
<evidence type="ECO:0000313" key="2">
    <source>
        <dbReference type="EMBL" id="CAA9510613.1"/>
    </source>
</evidence>
<dbReference type="InterPro" id="IPR011335">
    <property type="entry name" value="Restrct_endonuc-II-like"/>
</dbReference>
<dbReference type="SUPFAM" id="SSF52980">
    <property type="entry name" value="Restriction endonuclease-like"/>
    <property type="match status" value="1"/>
</dbReference>
<protein>
    <recommendedName>
        <fullName evidence="1">Putative restriction endonuclease domain-containing protein</fullName>
    </recommendedName>
</protein>
<dbReference type="InterPro" id="IPR012296">
    <property type="entry name" value="Nuclease_put_TT1808"/>
</dbReference>
<gene>
    <name evidence="2" type="ORF">AVDCRST_MAG39-1938</name>
</gene>
<organism evidence="2">
    <name type="scientific">uncultured Sphingomonadaceae bacterium</name>
    <dbReference type="NCBI Taxonomy" id="169976"/>
    <lineage>
        <taxon>Bacteria</taxon>
        <taxon>Pseudomonadati</taxon>
        <taxon>Pseudomonadota</taxon>
        <taxon>Alphaproteobacteria</taxon>
        <taxon>Sphingomonadales</taxon>
        <taxon>Sphingomonadaceae</taxon>
        <taxon>environmental samples</taxon>
    </lineage>
</organism>